<organism evidence="12 13">
    <name type="scientific">Zophobas morio</name>
    <dbReference type="NCBI Taxonomy" id="2755281"/>
    <lineage>
        <taxon>Eukaryota</taxon>
        <taxon>Metazoa</taxon>
        <taxon>Ecdysozoa</taxon>
        <taxon>Arthropoda</taxon>
        <taxon>Hexapoda</taxon>
        <taxon>Insecta</taxon>
        <taxon>Pterygota</taxon>
        <taxon>Neoptera</taxon>
        <taxon>Endopterygota</taxon>
        <taxon>Coleoptera</taxon>
        <taxon>Polyphaga</taxon>
        <taxon>Cucujiformia</taxon>
        <taxon>Tenebrionidae</taxon>
        <taxon>Zophobas</taxon>
    </lineage>
</organism>
<evidence type="ECO:0000256" key="7">
    <source>
        <dbReference type="ARBA" id="ARBA00023242"/>
    </source>
</evidence>
<keyword evidence="8" id="KW-0131">Cell cycle</keyword>
<name>A0AA38M982_9CUCU</name>
<evidence type="ECO:0000256" key="3">
    <source>
        <dbReference type="ARBA" id="ARBA00009914"/>
    </source>
</evidence>
<evidence type="ECO:0000256" key="8">
    <source>
        <dbReference type="ARBA" id="ARBA00023306"/>
    </source>
</evidence>
<dbReference type="AlphaFoldDB" id="A0AA38M982"/>
<evidence type="ECO:0000256" key="9">
    <source>
        <dbReference type="ARBA" id="ARBA00023328"/>
    </source>
</evidence>
<keyword evidence="13" id="KW-1185">Reference proteome</keyword>
<evidence type="ECO:0000313" key="12">
    <source>
        <dbReference type="EMBL" id="KAJ3648365.1"/>
    </source>
</evidence>
<dbReference type="GO" id="GO:0051233">
    <property type="term" value="C:spindle midzone"/>
    <property type="evidence" value="ECO:0007669"/>
    <property type="project" value="TreeGrafter"/>
</dbReference>
<feature type="compositionally biased region" description="Polar residues" evidence="10">
    <location>
        <begin position="158"/>
        <end position="172"/>
    </location>
</feature>
<dbReference type="GO" id="GO:0000775">
    <property type="term" value="C:chromosome, centromeric region"/>
    <property type="evidence" value="ECO:0007669"/>
    <property type="project" value="UniProtKB-SubCell"/>
</dbReference>
<dbReference type="PANTHER" id="PTHR16040">
    <property type="entry name" value="AUSTRALIN, ISOFORM A-RELATED"/>
    <property type="match status" value="1"/>
</dbReference>
<evidence type="ECO:0000256" key="1">
    <source>
        <dbReference type="ARBA" id="ARBA00004123"/>
    </source>
</evidence>
<evidence type="ECO:0000256" key="4">
    <source>
        <dbReference type="ARBA" id="ARBA00022454"/>
    </source>
</evidence>
<dbReference type="EMBL" id="JALNTZ010000006">
    <property type="protein sequence ID" value="KAJ3648365.1"/>
    <property type="molecule type" value="Genomic_DNA"/>
</dbReference>
<accession>A0AA38M982</accession>
<protein>
    <recommendedName>
        <fullName evidence="11">Borealin C-terminal domain-containing protein</fullName>
    </recommendedName>
</protein>
<dbReference type="Proteomes" id="UP001168821">
    <property type="component" value="Unassembled WGS sequence"/>
</dbReference>
<evidence type="ECO:0000256" key="10">
    <source>
        <dbReference type="SAM" id="MobiDB-lite"/>
    </source>
</evidence>
<dbReference type="PANTHER" id="PTHR16040:SF7">
    <property type="entry name" value="AUSTRALIN, ISOFORM A-RELATED"/>
    <property type="match status" value="1"/>
</dbReference>
<dbReference type="GO" id="GO:0000070">
    <property type="term" value="P:mitotic sister chromatid segregation"/>
    <property type="evidence" value="ECO:0007669"/>
    <property type="project" value="TreeGrafter"/>
</dbReference>
<evidence type="ECO:0000259" key="11">
    <source>
        <dbReference type="Pfam" id="PF10512"/>
    </source>
</evidence>
<dbReference type="Pfam" id="PF10512">
    <property type="entry name" value="Borealin"/>
    <property type="match status" value="1"/>
</dbReference>
<dbReference type="InterPro" id="IPR046466">
    <property type="entry name" value="Borealin_C"/>
</dbReference>
<dbReference type="GO" id="GO:0051301">
    <property type="term" value="P:cell division"/>
    <property type="evidence" value="ECO:0007669"/>
    <property type="project" value="UniProtKB-KW"/>
</dbReference>
<keyword evidence="7" id="KW-0539">Nucleus</keyword>
<evidence type="ECO:0000256" key="6">
    <source>
        <dbReference type="ARBA" id="ARBA00022776"/>
    </source>
</evidence>
<comment type="subcellular location">
    <subcellularLocation>
        <location evidence="2">Chromosome</location>
        <location evidence="2">Centromere</location>
    </subcellularLocation>
    <subcellularLocation>
        <location evidence="1">Nucleus</location>
    </subcellularLocation>
</comment>
<gene>
    <name evidence="12" type="ORF">Zmor_020175</name>
</gene>
<reference evidence="12" key="1">
    <citation type="journal article" date="2023" name="G3 (Bethesda)">
        <title>Whole genome assemblies of Zophobas morio and Tenebrio molitor.</title>
        <authorList>
            <person name="Kaur S."/>
            <person name="Stinson S.A."/>
            <person name="diCenzo G.C."/>
        </authorList>
    </citation>
    <scope>NUCLEOTIDE SEQUENCE</scope>
    <source>
        <strain evidence="12">QUZm001</strain>
    </source>
</reference>
<keyword evidence="5" id="KW-0132">Cell division</keyword>
<feature type="compositionally biased region" description="Polar residues" evidence="10">
    <location>
        <begin position="135"/>
        <end position="146"/>
    </location>
</feature>
<keyword evidence="4" id="KW-0158">Chromosome</keyword>
<proteinExistence type="inferred from homology"/>
<keyword evidence="9" id="KW-0137">Centromere</keyword>
<feature type="domain" description="Borealin C-terminal" evidence="11">
    <location>
        <begin position="175"/>
        <end position="283"/>
    </location>
</feature>
<comment type="similarity">
    <text evidence="3">Belongs to the borealin family.</text>
</comment>
<evidence type="ECO:0000256" key="5">
    <source>
        <dbReference type="ARBA" id="ARBA00022618"/>
    </source>
</evidence>
<evidence type="ECO:0000313" key="13">
    <source>
        <dbReference type="Proteomes" id="UP001168821"/>
    </source>
</evidence>
<sequence>MPRTKAVKKKPAEKTSKFAQTYLPIVENYSQNFGLKVVFVTNLFVLGQQTILKMEQEMDSFLSQVHTQLMKSQMSIPAKLANKTIGEVKELPLDWSANSTSASIVQILDVTKTRTEKKKRVLRSSSCCEDEGYLTTESSKSTSGGRQSRARSRIQKTLRVSRSASTRQANRTIKSDERFKTPANKIVPATFGTVTPKMKPNTPQVLLRRPKLGEVALSMQGSPLLTGAVMTDNVANINIPLDDGRLLSIQPKRGLRISQIPELDIETKRQLETLRDNLNKMCALSGKR</sequence>
<dbReference type="GO" id="GO:0032133">
    <property type="term" value="C:chromosome passenger complex"/>
    <property type="evidence" value="ECO:0007669"/>
    <property type="project" value="TreeGrafter"/>
</dbReference>
<keyword evidence="6" id="KW-0498">Mitosis</keyword>
<comment type="caution">
    <text evidence="12">The sequence shown here is derived from an EMBL/GenBank/DDBJ whole genome shotgun (WGS) entry which is preliminary data.</text>
</comment>
<dbReference type="InterPro" id="IPR018867">
    <property type="entry name" value="Cell_div_borealin"/>
</dbReference>
<evidence type="ECO:0000256" key="2">
    <source>
        <dbReference type="ARBA" id="ARBA00004584"/>
    </source>
</evidence>
<dbReference type="GO" id="GO:0005634">
    <property type="term" value="C:nucleus"/>
    <property type="evidence" value="ECO:0007669"/>
    <property type="project" value="UniProtKB-SubCell"/>
</dbReference>
<feature type="region of interest" description="Disordered" evidence="10">
    <location>
        <begin position="133"/>
        <end position="175"/>
    </location>
</feature>